<gene>
    <name evidence="2" type="ORF">XD54_1652</name>
</gene>
<organism evidence="2 3">
    <name type="scientific">Thermococcus sibiricus</name>
    <dbReference type="NCBI Taxonomy" id="172049"/>
    <lineage>
        <taxon>Archaea</taxon>
        <taxon>Methanobacteriati</taxon>
        <taxon>Methanobacteriota</taxon>
        <taxon>Thermococci</taxon>
        <taxon>Thermococcales</taxon>
        <taxon>Thermococcaceae</taxon>
        <taxon>Thermococcus</taxon>
    </lineage>
</organism>
<comment type="caution">
    <text evidence="2">The sequence shown here is derived from an EMBL/GenBank/DDBJ whole genome shotgun (WGS) entry which is preliminary data.</text>
</comment>
<reference evidence="3" key="1">
    <citation type="journal article" date="2015" name="MBio">
        <title>Genome-Resolved Metagenomic Analysis Reveals Roles for Candidate Phyla and Other Microbial Community Members in Biogeochemical Transformations in Oil Reservoirs.</title>
        <authorList>
            <person name="Hu P."/>
            <person name="Tom L."/>
            <person name="Singh A."/>
            <person name="Thomas B.C."/>
            <person name="Baker B.J."/>
            <person name="Piceno Y.M."/>
            <person name="Andersen G.L."/>
            <person name="Banfield J.F."/>
        </authorList>
    </citation>
    <scope>NUCLEOTIDE SEQUENCE [LARGE SCALE GENOMIC DNA]</scope>
</reference>
<dbReference type="RefSeq" id="WP_015848938.1">
    <property type="nucleotide sequence ID" value="NZ_LGFD01000038.1"/>
</dbReference>
<dbReference type="PATRIC" id="fig|172049.5.peg.1209"/>
<dbReference type="OMA" id="KIRWRTQ"/>
<feature type="transmembrane region" description="Helical" evidence="1">
    <location>
        <begin position="74"/>
        <end position="93"/>
    </location>
</feature>
<keyword evidence="1" id="KW-0812">Transmembrane</keyword>
<dbReference type="GeneID" id="8095641"/>
<accession>A0A101EKH5</accession>
<evidence type="ECO:0000256" key="1">
    <source>
        <dbReference type="SAM" id="Phobius"/>
    </source>
</evidence>
<feature type="transmembrane region" description="Helical" evidence="1">
    <location>
        <begin position="30"/>
        <end position="46"/>
    </location>
</feature>
<protein>
    <submittedName>
        <fullName evidence="2">Uncharacterized protein</fullName>
    </submittedName>
</protein>
<sequence length="107" mass="12050">MKRKIAFASSFVLVLVLGIAGITGHVKYSFYTLYLVLFLITLSAIVRKNMPISTVGVLLSIPLTYLAVENVKKLPALTVLLVAFELGLIAMYVKMVWKIRWRTQYAK</sequence>
<evidence type="ECO:0000313" key="3">
    <source>
        <dbReference type="Proteomes" id="UP000053911"/>
    </source>
</evidence>
<proteinExistence type="predicted"/>
<evidence type="ECO:0000313" key="2">
    <source>
        <dbReference type="EMBL" id="KUK17047.1"/>
    </source>
</evidence>
<keyword evidence="1" id="KW-1133">Transmembrane helix</keyword>
<name>A0A101EKH5_9EURY</name>
<dbReference type="EMBL" id="LGFD01000038">
    <property type="protein sequence ID" value="KUK17047.1"/>
    <property type="molecule type" value="Genomic_DNA"/>
</dbReference>
<dbReference type="AlphaFoldDB" id="A0A101EKH5"/>
<keyword evidence="1" id="KW-0472">Membrane</keyword>
<feature type="transmembrane region" description="Helical" evidence="1">
    <location>
        <begin position="51"/>
        <end position="68"/>
    </location>
</feature>
<dbReference type="Proteomes" id="UP000053911">
    <property type="component" value="Unassembled WGS sequence"/>
</dbReference>